<feature type="compositionally biased region" description="Basic and acidic residues" evidence="1">
    <location>
        <begin position="437"/>
        <end position="446"/>
    </location>
</feature>
<feature type="compositionally biased region" description="Low complexity" evidence="1">
    <location>
        <begin position="193"/>
        <end position="207"/>
    </location>
</feature>
<accession>A0A218Z683</accession>
<evidence type="ECO:0000256" key="1">
    <source>
        <dbReference type="SAM" id="MobiDB-lite"/>
    </source>
</evidence>
<sequence length="788" mass="85407">MADSGPSNALAHRDSEVIVLTAGKREGELQRQERDGGEEDETIRPPRKGNEWPALPLLDEHPPQGGAGKDRRRELNHRADMFWNQRGGRWTYPTSDRCWRCAHSNKKCDLEKTSYPCTSCKGTRHEATCANGLPKDAWHKKTFLWQQSKIKKKNENLAQRSQATAERAVAPPSPENRQALGPSPAFRSPKESPPSSSASVPQAPEASGGDSPACLQPQRLEKCPSSSSVPKFGTRNPPSSAPSVPAPRDANGFDDGYGVMSDRSVIQGAEADPNIDTPRDYIPYQVTADPGRRSADPLPPRKRPTLQSLKTAPVGQVPGSAIASRGPSQHDPPVNAGRGKTDPPHSPLPPSKRYIDNTSQVQAGEDLRSNSRREKYKKRNPAFTRRSAKAIGGIPNDFNLNNNAPFRNSLRGGAQGGPSTTIKQPIQIPQSGPASEGSKKARDKRAASPSDGEVAPGYPPEERDGDLEAQGQNTSSSSPKYARQKPRTSLSERPSPRTVLPQAGSFQPAVSGVGLFAAAPWLLDPKFTTPTPPAPPTPLPFTSEQFRDAHPAHASPTGPYIPVFQAPQTTQISVATSTALSSHGQTPDAGPPGVAYFSQPISEILEAYQELRDDLRSHRRDEEERSYNHQPSRTWLLYNAEMKSRLHGIKLMIKKLKEIAKTSDPERPSGAPAPFGVMPLSAHQGTQYFALSAPALGDHLKLQLSPIRIRLAEAGWRLAQVGAAGDPVRARALRVEQAELESRLAALEDLIPRVSGTKAATPGIGAWEDLAEERQTRGMKYGALVSNE</sequence>
<feature type="compositionally biased region" description="Low complexity" evidence="1">
    <location>
        <begin position="237"/>
        <end position="247"/>
    </location>
</feature>
<gene>
    <name evidence="2" type="ORF">B2J93_7526</name>
</gene>
<proteinExistence type="predicted"/>
<dbReference type="AlphaFoldDB" id="A0A218Z683"/>
<feature type="region of interest" description="Disordered" evidence="1">
    <location>
        <begin position="1"/>
        <end position="74"/>
    </location>
</feature>
<organism evidence="2 3">
    <name type="scientific">Diplocarpon coronariae</name>
    <dbReference type="NCBI Taxonomy" id="2795749"/>
    <lineage>
        <taxon>Eukaryota</taxon>
        <taxon>Fungi</taxon>
        <taxon>Dikarya</taxon>
        <taxon>Ascomycota</taxon>
        <taxon>Pezizomycotina</taxon>
        <taxon>Leotiomycetes</taxon>
        <taxon>Helotiales</taxon>
        <taxon>Drepanopezizaceae</taxon>
        <taxon>Diplocarpon</taxon>
    </lineage>
</organism>
<feature type="compositionally biased region" description="Polar residues" evidence="1">
    <location>
        <begin position="417"/>
        <end position="433"/>
    </location>
</feature>
<dbReference type="EMBL" id="MZNU01000176">
    <property type="protein sequence ID" value="OWP03508.1"/>
    <property type="molecule type" value="Genomic_DNA"/>
</dbReference>
<feature type="compositionally biased region" description="Basic and acidic residues" evidence="1">
    <location>
        <begin position="58"/>
        <end position="74"/>
    </location>
</feature>
<evidence type="ECO:0000313" key="3">
    <source>
        <dbReference type="Proteomes" id="UP000242519"/>
    </source>
</evidence>
<comment type="caution">
    <text evidence="2">The sequence shown here is derived from an EMBL/GenBank/DDBJ whole genome shotgun (WGS) entry which is preliminary data.</text>
</comment>
<dbReference type="InParanoid" id="A0A218Z683"/>
<name>A0A218Z683_9HELO</name>
<protein>
    <submittedName>
        <fullName evidence="2">Uncharacterized protein</fullName>
    </submittedName>
</protein>
<feature type="compositionally biased region" description="Polar residues" evidence="1">
    <location>
        <begin position="470"/>
        <end position="479"/>
    </location>
</feature>
<evidence type="ECO:0000313" key="2">
    <source>
        <dbReference type="EMBL" id="OWP03508.1"/>
    </source>
</evidence>
<reference evidence="2 3" key="1">
    <citation type="submission" date="2017-04" db="EMBL/GenBank/DDBJ databases">
        <title>Draft genome sequence of Marssonina coronaria NL1: causal agent of apple blotch.</title>
        <authorList>
            <person name="Cheng Q."/>
        </authorList>
    </citation>
    <scope>NUCLEOTIDE SEQUENCE [LARGE SCALE GENOMIC DNA]</scope>
    <source>
        <strain evidence="2 3">NL1</strain>
    </source>
</reference>
<feature type="compositionally biased region" description="Basic and acidic residues" evidence="1">
    <location>
        <begin position="23"/>
        <end position="35"/>
    </location>
</feature>
<feature type="region of interest" description="Disordered" evidence="1">
    <location>
        <begin position="153"/>
        <end position="503"/>
    </location>
</feature>
<keyword evidence="3" id="KW-1185">Reference proteome</keyword>
<dbReference type="Proteomes" id="UP000242519">
    <property type="component" value="Unassembled WGS sequence"/>
</dbReference>